<evidence type="ECO:0000256" key="2">
    <source>
        <dbReference type="ARBA" id="ARBA00005947"/>
    </source>
</evidence>
<dbReference type="GO" id="GO:0040029">
    <property type="term" value="P:epigenetic regulation of gene expression"/>
    <property type="evidence" value="ECO:0007669"/>
    <property type="project" value="TreeGrafter"/>
</dbReference>
<evidence type="ECO:0000259" key="5">
    <source>
        <dbReference type="Pfam" id="PF00850"/>
    </source>
</evidence>
<proteinExistence type="inferred from homology"/>
<evidence type="ECO:0000256" key="4">
    <source>
        <dbReference type="ARBA" id="ARBA00022627"/>
    </source>
</evidence>
<comment type="caution">
    <text evidence="6">The sequence shown here is derived from an EMBL/GenBank/DDBJ whole genome shotgun (WGS) entry which is preliminary data.</text>
</comment>
<dbReference type="AlphaFoldDB" id="A0A6L6WUB5"/>
<dbReference type="PANTHER" id="PTHR10625">
    <property type="entry name" value="HISTONE DEACETYLASE HDAC1-RELATED"/>
    <property type="match status" value="1"/>
</dbReference>
<accession>A0A6L6WUB5</accession>
<dbReference type="PRINTS" id="PR01270">
    <property type="entry name" value="HDASUPER"/>
</dbReference>
<reference evidence="6 7" key="1">
    <citation type="submission" date="2019-11" db="EMBL/GenBank/DDBJ databases">
        <title>Streptomyces typhae sp. nov., a novel endophytic actinomycete isolated from the root of cattail pollen (Typha angustifolia L.).</title>
        <authorList>
            <person name="Peng C."/>
        </authorList>
    </citation>
    <scope>NUCLEOTIDE SEQUENCE [LARGE SCALE GENOMIC DNA]</scope>
    <source>
        <strain evidence="7">p1417</strain>
    </source>
</reference>
<dbReference type="UniPathway" id="UPA00040"/>
<protein>
    <recommendedName>
        <fullName evidence="3">Acetoin utilization protein AcuC</fullName>
    </recommendedName>
</protein>
<feature type="domain" description="Histone deacetylase" evidence="5">
    <location>
        <begin position="22"/>
        <end position="317"/>
    </location>
</feature>
<dbReference type="CDD" id="cd09994">
    <property type="entry name" value="HDAC_AcuC_like"/>
    <property type="match status" value="1"/>
</dbReference>
<keyword evidence="4" id="KW-0006">Acetoin catabolism</keyword>
<gene>
    <name evidence="6" type="ORF">GPA10_03980</name>
</gene>
<sequence length="390" mass="41780">MSGRAQLMWDEAVTGYDFGPQHPMDPVRLALTRSLIDAFGLDRDLDVVAAKRAGESTLGLVHRDDYVRAVKAASADPASARGEYGLGTEDDPAFAGMHDVSALIAGQSVGAAEAVWRGEALHAVNFAGGLHHAMPGSASGFCVYNDAALAVARLLELGAERVAYVDVDVHHGDGVQAAFWEDPRVLTISLHEHPRMLFPGTGWPEETGADAAAGSAANVALPAGTGDEGWVRAFHAVVPELLAAFRPQVLVTQHGADTHFEDPLAHLTVSLDAQRAVQIACHELAHEYADGRWVALGGGGYAVVDVVPRSWTHLVAVAAGREIEPTTVLPEVWQQEVYRRTRTRGPGRMTDGRWPVGWRGWDAGYDPADRVDQAVLATRRAVFPLRGLLP</sequence>
<evidence type="ECO:0000256" key="3">
    <source>
        <dbReference type="ARBA" id="ARBA00020218"/>
    </source>
</evidence>
<dbReference type="RefSeq" id="WP_157164104.1">
    <property type="nucleotide sequence ID" value="NZ_WPNZ01000001.1"/>
</dbReference>
<comment type="similarity">
    <text evidence="2">Belongs to the histone deacetylase family.</text>
</comment>
<dbReference type="SUPFAM" id="SSF52768">
    <property type="entry name" value="Arginase/deacetylase"/>
    <property type="match status" value="1"/>
</dbReference>
<organism evidence="6 7">
    <name type="scientific">Streptomyces typhae</name>
    <dbReference type="NCBI Taxonomy" id="2681492"/>
    <lineage>
        <taxon>Bacteria</taxon>
        <taxon>Bacillati</taxon>
        <taxon>Actinomycetota</taxon>
        <taxon>Actinomycetes</taxon>
        <taxon>Kitasatosporales</taxon>
        <taxon>Streptomycetaceae</taxon>
        <taxon>Streptomyces</taxon>
    </lineage>
</organism>
<dbReference type="Gene3D" id="3.40.800.20">
    <property type="entry name" value="Histone deacetylase domain"/>
    <property type="match status" value="1"/>
</dbReference>
<dbReference type="InterPro" id="IPR000286">
    <property type="entry name" value="HDACs"/>
</dbReference>
<evidence type="ECO:0000313" key="6">
    <source>
        <dbReference type="EMBL" id="MVO83946.1"/>
    </source>
</evidence>
<dbReference type="GO" id="GO:0004407">
    <property type="term" value="F:histone deacetylase activity"/>
    <property type="evidence" value="ECO:0007669"/>
    <property type="project" value="TreeGrafter"/>
</dbReference>
<name>A0A6L6WUB5_9ACTN</name>
<dbReference type="PANTHER" id="PTHR10625:SF10">
    <property type="entry name" value="HISTONE DEACETYLASE HDAC1"/>
    <property type="match status" value="1"/>
</dbReference>
<evidence type="ECO:0000256" key="1">
    <source>
        <dbReference type="ARBA" id="ARBA00005101"/>
    </source>
</evidence>
<dbReference type="PRINTS" id="PR01272">
    <property type="entry name" value="ACUCPROTEIN"/>
</dbReference>
<comment type="pathway">
    <text evidence="1">Ketone degradation; acetoin degradation.</text>
</comment>
<keyword evidence="7" id="KW-1185">Reference proteome</keyword>
<dbReference type="EMBL" id="WPNZ01000001">
    <property type="protein sequence ID" value="MVO83946.1"/>
    <property type="molecule type" value="Genomic_DNA"/>
</dbReference>
<dbReference type="InterPro" id="IPR003085">
    <property type="entry name" value="AcuC"/>
</dbReference>
<dbReference type="InterPro" id="IPR023801">
    <property type="entry name" value="His_deacetylse_dom"/>
</dbReference>
<dbReference type="Proteomes" id="UP000483802">
    <property type="component" value="Unassembled WGS sequence"/>
</dbReference>
<dbReference type="InterPro" id="IPR037138">
    <property type="entry name" value="His_deacetylse_dom_sf"/>
</dbReference>
<evidence type="ECO:0000313" key="7">
    <source>
        <dbReference type="Proteomes" id="UP000483802"/>
    </source>
</evidence>
<dbReference type="GO" id="GO:0045150">
    <property type="term" value="P:acetoin catabolic process"/>
    <property type="evidence" value="ECO:0007669"/>
    <property type="project" value="UniProtKB-UniPathway"/>
</dbReference>
<dbReference type="Pfam" id="PF00850">
    <property type="entry name" value="Hist_deacetyl"/>
    <property type="match status" value="1"/>
</dbReference>
<dbReference type="InterPro" id="IPR023696">
    <property type="entry name" value="Ureohydrolase_dom_sf"/>
</dbReference>